<protein>
    <submittedName>
        <fullName evidence="1">Uncharacterized protein</fullName>
    </submittedName>
</protein>
<dbReference type="EMBL" id="MH271292">
    <property type="protein sequence ID" value="AWY04514.1"/>
    <property type="molecule type" value="Genomic_DNA"/>
</dbReference>
<name>A0A2Z4Q3L1_9CAUD</name>
<evidence type="ECO:0000313" key="1">
    <source>
        <dbReference type="EMBL" id="AWY04514.1"/>
    </source>
</evidence>
<proteinExistence type="predicted"/>
<reference evidence="1 2" key="1">
    <citation type="submission" date="2018-04" db="EMBL/GenBank/DDBJ databases">
        <authorList>
            <person name="Harrington T."/>
            <person name="Washburn E."/>
            <person name="Bricker J."/>
            <person name="McKinney A."/>
            <person name="Betsko A.J."/>
            <person name="Garlena R.A."/>
            <person name="Russell D.A."/>
            <person name="Pope W.A."/>
            <person name="Jacobs-Sera D."/>
            <person name="Hatfull G.F."/>
        </authorList>
    </citation>
    <scope>NUCLEOTIDE SEQUENCE [LARGE SCALE GENOMIC DNA]</scope>
</reference>
<accession>A0A2Z4Q3L1</accession>
<dbReference type="Proteomes" id="UP000251068">
    <property type="component" value="Segment"/>
</dbReference>
<sequence length="82" mass="9572">MMNLQELINAAKGDREAAIAYEGNRVEFENEVWYEMAIWEDGKLSFEWWAELEGDAVYYDQSHIPAEDRIAEIDEAIAKRSE</sequence>
<evidence type="ECO:0000313" key="2">
    <source>
        <dbReference type="Proteomes" id="UP000251068"/>
    </source>
</evidence>
<gene>
    <name evidence="1" type="primary">59</name>
    <name evidence="1" type="ORF">SEA_ANNASERENA_59</name>
</gene>
<organism evidence="1 2">
    <name type="scientific">Microbacterium phage AnnaSerena</name>
    <dbReference type="NCBI Taxonomy" id="2201432"/>
    <lineage>
        <taxon>Viruses</taxon>
        <taxon>Duplodnaviria</taxon>
        <taxon>Heunggongvirae</taxon>
        <taxon>Uroviricota</taxon>
        <taxon>Caudoviricetes</taxon>
        <taxon>Krampusvirus</taxon>
        <taxon>Krampusvirus krampus</taxon>
    </lineage>
</organism>